<keyword evidence="4" id="KW-1005">Bacterial flagellum biogenesis</keyword>
<evidence type="ECO:0000256" key="3">
    <source>
        <dbReference type="ARBA" id="ARBA00022884"/>
    </source>
</evidence>
<gene>
    <name evidence="4" type="primary">csrA</name>
    <name evidence="6" type="ORF">SAMN02745716_1728</name>
</gene>
<sequence length="85" mass="9413">MLSITRRPGQRIVIGDDIVVEITEISGSTVRLSIDAPRSVRIYREEIWLEVKRANEEAARAGTDAVPEGGLDQVDRLHAKATSKE</sequence>
<dbReference type="SUPFAM" id="SSF117130">
    <property type="entry name" value="CsrA-like"/>
    <property type="match status" value="1"/>
</dbReference>
<name>A0A1H6FVD0_THEAL</name>
<keyword evidence="2 4" id="KW-0810">Translation regulation</keyword>
<keyword evidence="3 4" id="KW-0694">RNA-binding</keyword>
<dbReference type="Proteomes" id="UP000222056">
    <property type="component" value="Unassembled WGS sequence"/>
</dbReference>
<dbReference type="Gene3D" id="2.60.40.4380">
    <property type="entry name" value="Translational regulator CsrA"/>
    <property type="match status" value="1"/>
</dbReference>
<dbReference type="GO" id="GO:0048027">
    <property type="term" value="F:mRNA 5'-UTR binding"/>
    <property type="evidence" value="ECO:0007669"/>
    <property type="project" value="UniProtKB-UniRule"/>
</dbReference>
<dbReference type="PANTHER" id="PTHR34984">
    <property type="entry name" value="CARBON STORAGE REGULATOR"/>
    <property type="match status" value="1"/>
</dbReference>
<dbReference type="Pfam" id="PF02599">
    <property type="entry name" value="CsrA"/>
    <property type="match status" value="1"/>
</dbReference>
<dbReference type="AlphaFoldDB" id="A0A1H6FVD0"/>
<dbReference type="EMBL" id="FNWJ01000002">
    <property type="protein sequence ID" value="SEH14756.1"/>
    <property type="molecule type" value="Genomic_DNA"/>
</dbReference>
<dbReference type="OrthoDB" id="9809061at2"/>
<dbReference type="PANTHER" id="PTHR34984:SF1">
    <property type="entry name" value="CARBON STORAGE REGULATOR"/>
    <property type="match status" value="1"/>
</dbReference>
<comment type="function">
    <text evidence="4">A translational regulator that binds mRNA to regulate translation initiation and/or mRNA stability. Usually binds in the 5'-UTR at or near the Shine-Dalgarno sequence preventing ribosome-binding, thus repressing translation. Its main target seems to be the major flagellin gene, while its function is anatagonized by FliW.</text>
</comment>
<evidence type="ECO:0000256" key="2">
    <source>
        <dbReference type="ARBA" id="ARBA00022845"/>
    </source>
</evidence>
<dbReference type="GO" id="GO:0006109">
    <property type="term" value="P:regulation of carbohydrate metabolic process"/>
    <property type="evidence" value="ECO:0007669"/>
    <property type="project" value="InterPro"/>
</dbReference>
<feature type="region of interest" description="Disordered" evidence="5">
    <location>
        <begin position="60"/>
        <end position="85"/>
    </location>
</feature>
<dbReference type="InterPro" id="IPR036107">
    <property type="entry name" value="CsrA_sf"/>
</dbReference>
<dbReference type="InterPro" id="IPR003751">
    <property type="entry name" value="CsrA"/>
</dbReference>
<dbReference type="STRING" id="29539.SAMN02745716_1728"/>
<comment type="subcellular location">
    <subcellularLocation>
        <location evidence="4">Cytoplasm</location>
    </subcellularLocation>
</comment>
<dbReference type="HAMAP" id="MF_00167">
    <property type="entry name" value="CsrA"/>
    <property type="match status" value="1"/>
</dbReference>
<dbReference type="GO" id="GO:1902208">
    <property type="term" value="P:regulation of bacterial-type flagellum assembly"/>
    <property type="evidence" value="ECO:0007669"/>
    <property type="project" value="UniProtKB-UniRule"/>
</dbReference>
<evidence type="ECO:0000256" key="1">
    <source>
        <dbReference type="ARBA" id="ARBA00022490"/>
    </source>
</evidence>
<comment type="subunit">
    <text evidence="4">Homodimer; the beta-strands of each monomer intercalate to form a hydrophobic core, while the alpha-helices form wings that extend away from the core.</text>
</comment>
<dbReference type="GO" id="GO:0006402">
    <property type="term" value="P:mRNA catabolic process"/>
    <property type="evidence" value="ECO:0007669"/>
    <property type="project" value="InterPro"/>
</dbReference>
<feature type="compositionally biased region" description="Basic and acidic residues" evidence="5">
    <location>
        <begin position="73"/>
        <end position="85"/>
    </location>
</feature>
<keyword evidence="1 4" id="KW-0963">Cytoplasm</keyword>
<keyword evidence="7" id="KW-1185">Reference proteome</keyword>
<dbReference type="GO" id="GO:0045947">
    <property type="term" value="P:negative regulation of translational initiation"/>
    <property type="evidence" value="ECO:0007669"/>
    <property type="project" value="UniProtKB-UniRule"/>
</dbReference>
<organism evidence="6 7">
    <name type="scientific">Thermoleophilum album</name>
    <dbReference type="NCBI Taxonomy" id="29539"/>
    <lineage>
        <taxon>Bacteria</taxon>
        <taxon>Bacillati</taxon>
        <taxon>Actinomycetota</taxon>
        <taxon>Thermoleophilia</taxon>
        <taxon>Thermoleophilales</taxon>
        <taxon>Thermoleophilaceae</taxon>
        <taxon>Thermoleophilum</taxon>
    </lineage>
</organism>
<evidence type="ECO:0000313" key="6">
    <source>
        <dbReference type="EMBL" id="SEH14756.1"/>
    </source>
</evidence>
<evidence type="ECO:0000256" key="4">
    <source>
        <dbReference type="HAMAP-Rule" id="MF_00167"/>
    </source>
</evidence>
<accession>A0A1H6FVD0</accession>
<protein>
    <recommendedName>
        <fullName evidence="4">Translational regulator CsrA</fullName>
    </recommendedName>
</protein>
<evidence type="ECO:0000256" key="5">
    <source>
        <dbReference type="SAM" id="MobiDB-lite"/>
    </source>
</evidence>
<dbReference type="GO" id="GO:0005829">
    <property type="term" value="C:cytosol"/>
    <property type="evidence" value="ECO:0007669"/>
    <property type="project" value="TreeGrafter"/>
</dbReference>
<dbReference type="RefSeq" id="WP_093118184.1">
    <property type="nucleotide sequence ID" value="NZ_FNWJ01000002.1"/>
</dbReference>
<keyword evidence="4" id="KW-0678">Repressor</keyword>
<proteinExistence type="inferred from homology"/>
<dbReference type="GO" id="GO:0044781">
    <property type="term" value="P:bacterial-type flagellum organization"/>
    <property type="evidence" value="ECO:0007669"/>
    <property type="project" value="UniProtKB-KW"/>
</dbReference>
<reference evidence="7" key="1">
    <citation type="submission" date="2016-10" db="EMBL/GenBank/DDBJ databases">
        <authorList>
            <person name="Varghese N."/>
            <person name="Submissions S."/>
        </authorList>
    </citation>
    <scope>NUCLEOTIDE SEQUENCE [LARGE SCALE GENOMIC DNA]</scope>
    <source>
        <strain evidence="7">ATCC 35263</strain>
    </source>
</reference>
<comment type="similarity">
    <text evidence="4">Belongs to the CsrA/RsmA family.</text>
</comment>
<evidence type="ECO:0000313" key="7">
    <source>
        <dbReference type="Proteomes" id="UP000222056"/>
    </source>
</evidence>